<dbReference type="PROSITE" id="PS51340">
    <property type="entry name" value="MOSC"/>
    <property type="match status" value="1"/>
</dbReference>
<feature type="region of interest" description="Disordered" evidence="1">
    <location>
        <begin position="208"/>
        <end position="229"/>
    </location>
</feature>
<sequence>MPVQVHPPTFDHTKSIEKDIVIESLFVHPIKSCRGVSVQEWQYTEKGLRHDRAFLIIDSNTLKFCTARELPKMVTIAPTIDLANNKLEISIPLHDKGKGTVKVSTDLDPSPETLKGKELIKDVTLWADKVDGYAVSPEADEALSLFFDKPVRLVRKGPCRREAGPDRPVGPHEGDHETNYQDFYQVLIASRASLADVREKLLGSLYPGIESQNSAGEDKSTPTSYDLPGSVEREYWTPEVAERLEMERFRPNICVDSAPGAAEAGRALTPFEEDGWTALEIIDKDSQEVPFGPEAEGKGQGLYCLARCARCQVPSIDIETGKRDPHLPYKLLQKWRIVDEGSSRLAKPCFGMLSCFRQKEGTLRVGDRIRVTRTTDPAARKMTK</sequence>
<organism evidence="3 4">
    <name type="scientific">Tilletia horrida</name>
    <dbReference type="NCBI Taxonomy" id="155126"/>
    <lineage>
        <taxon>Eukaryota</taxon>
        <taxon>Fungi</taxon>
        <taxon>Dikarya</taxon>
        <taxon>Basidiomycota</taxon>
        <taxon>Ustilaginomycotina</taxon>
        <taxon>Exobasidiomycetes</taxon>
        <taxon>Tilletiales</taxon>
        <taxon>Tilletiaceae</taxon>
        <taxon>Tilletia</taxon>
    </lineage>
</organism>
<accession>A0AAN6JSD2</accession>
<comment type="caution">
    <text evidence="3">The sequence shown here is derived from an EMBL/GenBank/DDBJ whole genome shotgun (WGS) entry which is preliminary data.</text>
</comment>
<reference evidence="3" key="1">
    <citation type="journal article" date="2023" name="PhytoFront">
        <title>Draft Genome Resources of Seven Strains of Tilletia horrida, Causal Agent of Kernel Smut of Rice.</title>
        <authorList>
            <person name="Khanal S."/>
            <person name="Antony Babu S."/>
            <person name="Zhou X.G."/>
        </authorList>
    </citation>
    <scope>NUCLEOTIDE SEQUENCE</scope>
    <source>
        <strain evidence="3">TX6</strain>
    </source>
</reference>
<dbReference type="EMBL" id="JAPDMZ010000069">
    <property type="protein sequence ID" value="KAK0551987.1"/>
    <property type="molecule type" value="Genomic_DNA"/>
</dbReference>
<dbReference type="Pfam" id="PF03473">
    <property type="entry name" value="MOSC"/>
    <property type="match status" value="1"/>
</dbReference>
<dbReference type="Pfam" id="PF03476">
    <property type="entry name" value="MOSC_N"/>
    <property type="match status" value="1"/>
</dbReference>
<dbReference type="InterPro" id="IPR005302">
    <property type="entry name" value="MoCF_Sase_C"/>
</dbReference>
<evidence type="ECO:0000313" key="4">
    <source>
        <dbReference type="Proteomes" id="UP001176517"/>
    </source>
</evidence>
<dbReference type="PANTHER" id="PTHR14237">
    <property type="entry name" value="MOLYBDOPTERIN COFACTOR SULFURASE MOSC"/>
    <property type="match status" value="1"/>
</dbReference>
<name>A0AAN6JSD2_9BASI</name>
<evidence type="ECO:0000259" key="2">
    <source>
        <dbReference type="PROSITE" id="PS51340"/>
    </source>
</evidence>
<dbReference type="InterPro" id="IPR005303">
    <property type="entry name" value="MOCOS_middle"/>
</dbReference>
<dbReference type="PANTHER" id="PTHR14237:SF19">
    <property type="entry name" value="MITOCHONDRIAL AMIDOXIME REDUCING COMPONENT 1"/>
    <property type="match status" value="1"/>
</dbReference>
<dbReference type="AlphaFoldDB" id="A0AAN6JSD2"/>
<proteinExistence type="predicted"/>
<dbReference type="SUPFAM" id="SSF141673">
    <property type="entry name" value="MOSC N-terminal domain-like"/>
    <property type="match status" value="1"/>
</dbReference>
<dbReference type="GO" id="GO:0003824">
    <property type="term" value="F:catalytic activity"/>
    <property type="evidence" value="ECO:0007669"/>
    <property type="project" value="InterPro"/>
</dbReference>
<gene>
    <name evidence="3" type="ORF">OC846_003071</name>
</gene>
<evidence type="ECO:0000256" key="1">
    <source>
        <dbReference type="SAM" id="MobiDB-lite"/>
    </source>
</evidence>
<dbReference type="GO" id="GO:0030151">
    <property type="term" value="F:molybdenum ion binding"/>
    <property type="evidence" value="ECO:0007669"/>
    <property type="project" value="InterPro"/>
</dbReference>
<feature type="domain" description="MOSC" evidence="2">
    <location>
        <begin position="157"/>
        <end position="372"/>
    </location>
</feature>
<dbReference type="Proteomes" id="UP001176517">
    <property type="component" value="Unassembled WGS sequence"/>
</dbReference>
<keyword evidence="4" id="KW-1185">Reference proteome</keyword>
<protein>
    <recommendedName>
        <fullName evidence="2">MOSC domain-containing protein</fullName>
    </recommendedName>
</protein>
<dbReference type="GO" id="GO:0030170">
    <property type="term" value="F:pyridoxal phosphate binding"/>
    <property type="evidence" value="ECO:0007669"/>
    <property type="project" value="InterPro"/>
</dbReference>
<evidence type="ECO:0000313" key="3">
    <source>
        <dbReference type="EMBL" id="KAK0551987.1"/>
    </source>
</evidence>